<dbReference type="PANTHER" id="PTHR48111">
    <property type="entry name" value="REGULATOR OF RPOS"/>
    <property type="match status" value="1"/>
</dbReference>
<evidence type="ECO:0000256" key="5">
    <source>
        <dbReference type="PROSITE-ProRule" id="PRU00169"/>
    </source>
</evidence>
<organism evidence="9 10">
    <name type="scientific">Nocardioides kribbensis</name>
    <dbReference type="NCBI Taxonomy" id="305517"/>
    <lineage>
        <taxon>Bacteria</taxon>
        <taxon>Bacillati</taxon>
        <taxon>Actinomycetota</taxon>
        <taxon>Actinomycetes</taxon>
        <taxon>Propionibacteriales</taxon>
        <taxon>Nocardioidaceae</taxon>
        <taxon>Nocardioides</taxon>
    </lineage>
</organism>
<dbReference type="SMART" id="SM00448">
    <property type="entry name" value="REC"/>
    <property type="match status" value="1"/>
</dbReference>
<dbReference type="SMART" id="SM00862">
    <property type="entry name" value="Trans_reg_C"/>
    <property type="match status" value="1"/>
</dbReference>
<dbReference type="RefSeq" id="WP_349803834.1">
    <property type="nucleotide sequence ID" value="NZ_JBEGDP010000002.1"/>
</dbReference>
<comment type="caution">
    <text evidence="9">The sequence shown here is derived from an EMBL/GenBank/DDBJ whole genome shotgun (WGS) entry which is preliminary data.</text>
</comment>
<dbReference type="InterPro" id="IPR001789">
    <property type="entry name" value="Sig_transdc_resp-reg_receiver"/>
</dbReference>
<dbReference type="SUPFAM" id="SSF52172">
    <property type="entry name" value="CheY-like"/>
    <property type="match status" value="1"/>
</dbReference>
<dbReference type="Gene3D" id="3.40.50.2300">
    <property type="match status" value="1"/>
</dbReference>
<dbReference type="PROSITE" id="PS50110">
    <property type="entry name" value="RESPONSE_REGULATORY"/>
    <property type="match status" value="1"/>
</dbReference>
<feature type="DNA-binding region" description="OmpR/PhoB-type" evidence="6">
    <location>
        <begin position="127"/>
        <end position="226"/>
    </location>
</feature>
<dbReference type="InterPro" id="IPR036388">
    <property type="entry name" value="WH-like_DNA-bd_sf"/>
</dbReference>
<evidence type="ECO:0000256" key="3">
    <source>
        <dbReference type="ARBA" id="ARBA00023125"/>
    </source>
</evidence>
<evidence type="ECO:0000256" key="2">
    <source>
        <dbReference type="ARBA" id="ARBA00023015"/>
    </source>
</evidence>
<dbReference type="InterPro" id="IPR001867">
    <property type="entry name" value="OmpR/PhoB-type_DNA-bd"/>
</dbReference>
<keyword evidence="4" id="KW-0804">Transcription</keyword>
<gene>
    <name evidence="9" type="ORF">V6R90_03860</name>
</gene>
<evidence type="ECO:0000256" key="4">
    <source>
        <dbReference type="ARBA" id="ARBA00023163"/>
    </source>
</evidence>
<evidence type="ECO:0000256" key="1">
    <source>
        <dbReference type="ARBA" id="ARBA00022553"/>
    </source>
</evidence>
<accession>A0ABV1NV95</accession>
<feature type="modified residue" description="4-aspartylphosphate" evidence="5">
    <location>
        <position position="52"/>
    </location>
</feature>
<evidence type="ECO:0000313" key="10">
    <source>
        <dbReference type="Proteomes" id="UP001482520"/>
    </source>
</evidence>
<reference evidence="9 10" key="1">
    <citation type="submission" date="2024-02" db="EMBL/GenBank/DDBJ databases">
        <title>Full genome sequence of Nocardioides kribbensis.</title>
        <authorList>
            <person name="Poletto B.L."/>
            <person name="Silva G."/>
            <person name="Galante D."/>
            <person name="Campos K.R."/>
            <person name="Santos M.B.N."/>
            <person name="Sacchi C.T."/>
        </authorList>
    </citation>
    <scope>NUCLEOTIDE SEQUENCE [LARGE SCALE GENOMIC DNA]</scope>
    <source>
        <strain evidence="9 10">O4R</strain>
    </source>
</reference>
<dbReference type="PROSITE" id="PS51755">
    <property type="entry name" value="OMPR_PHOB"/>
    <property type="match status" value="1"/>
</dbReference>
<dbReference type="Proteomes" id="UP001482520">
    <property type="component" value="Unassembled WGS sequence"/>
</dbReference>
<dbReference type="InterPro" id="IPR039420">
    <property type="entry name" value="WalR-like"/>
</dbReference>
<keyword evidence="2" id="KW-0805">Transcription regulation</keyword>
<feature type="domain" description="Response regulatory" evidence="7">
    <location>
        <begin position="3"/>
        <end position="116"/>
    </location>
</feature>
<dbReference type="Pfam" id="PF00072">
    <property type="entry name" value="Response_reg"/>
    <property type="match status" value="1"/>
</dbReference>
<dbReference type="Gene3D" id="1.10.10.10">
    <property type="entry name" value="Winged helix-like DNA-binding domain superfamily/Winged helix DNA-binding domain"/>
    <property type="match status" value="1"/>
</dbReference>
<keyword evidence="10" id="KW-1185">Reference proteome</keyword>
<feature type="domain" description="OmpR/PhoB-type" evidence="8">
    <location>
        <begin position="127"/>
        <end position="226"/>
    </location>
</feature>
<protein>
    <submittedName>
        <fullName evidence="9">Response regulator transcription factor</fullName>
    </submittedName>
</protein>
<dbReference type="InterPro" id="IPR011006">
    <property type="entry name" value="CheY-like_superfamily"/>
</dbReference>
<keyword evidence="3 6" id="KW-0238">DNA-binding</keyword>
<dbReference type="CDD" id="cd00383">
    <property type="entry name" value="trans_reg_C"/>
    <property type="match status" value="1"/>
</dbReference>
<dbReference type="PANTHER" id="PTHR48111:SF4">
    <property type="entry name" value="DNA-BINDING DUAL TRANSCRIPTIONAL REGULATOR OMPR"/>
    <property type="match status" value="1"/>
</dbReference>
<dbReference type="Pfam" id="PF00486">
    <property type="entry name" value="Trans_reg_C"/>
    <property type="match status" value="1"/>
</dbReference>
<evidence type="ECO:0000259" key="8">
    <source>
        <dbReference type="PROSITE" id="PS51755"/>
    </source>
</evidence>
<evidence type="ECO:0000256" key="6">
    <source>
        <dbReference type="PROSITE-ProRule" id="PRU01091"/>
    </source>
</evidence>
<proteinExistence type="predicted"/>
<evidence type="ECO:0000259" key="7">
    <source>
        <dbReference type="PROSITE" id="PS50110"/>
    </source>
</evidence>
<name>A0ABV1NV95_9ACTN</name>
<evidence type="ECO:0000313" key="9">
    <source>
        <dbReference type="EMBL" id="MEQ7846402.1"/>
    </source>
</evidence>
<sequence length="244" mass="26299">MAQVLIIEDDARIRPLLMRSLGERGYAVSSAPTGMQGLSMAVETRPDLVILDLGLPDVDGTQVLSMLRSVSDVPVIVASARDDDPTLVSCLDAGADDYVVKPYTTAQLEARIRAVMRRVGSGARAPRTSLVVGGLEIDVAARRTTLDGTPVDLSPREFDLLRHLAEREGEVVTKKELLTDVWNQAWGGSDKTVDVHLSWLRRKLGESASQPRYLHTVRGVGVRLAAPEVTPRAVTGTGVDPGDV</sequence>
<keyword evidence="1 5" id="KW-0597">Phosphoprotein</keyword>
<dbReference type="EMBL" id="JBEGDP010000002">
    <property type="protein sequence ID" value="MEQ7846402.1"/>
    <property type="molecule type" value="Genomic_DNA"/>
</dbReference>